<dbReference type="SUPFAM" id="SSF56235">
    <property type="entry name" value="N-terminal nucleophile aminohydrolases (Ntn hydrolases)"/>
    <property type="match status" value="1"/>
</dbReference>
<evidence type="ECO:0000256" key="11">
    <source>
        <dbReference type="RuleBase" id="RU368036"/>
    </source>
</evidence>
<dbReference type="RefSeq" id="WP_129403816.1">
    <property type="nucleotide sequence ID" value="NZ_SBKP01000005.1"/>
</dbReference>
<dbReference type="InterPro" id="IPR043138">
    <property type="entry name" value="GGT_lsub"/>
</dbReference>
<dbReference type="GO" id="GO:0006750">
    <property type="term" value="P:glutathione biosynthetic process"/>
    <property type="evidence" value="ECO:0007669"/>
    <property type="project" value="UniProtKB-KW"/>
</dbReference>
<dbReference type="NCBIfam" id="TIGR00066">
    <property type="entry name" value="g_glut_trans"/>
    <property type="match status" value="1"/>
</dbReference>
<dbReference type="Proteomes" id="UP000290958">
    <property type="component" value="Unassembled WGS sequence"/>
</dbReference>
<comment type="similarity">
    <text evidence="3 11">Belongs to the gamma-glutamyltransferase family.</text>
</comment>
<evidence type="ECO:0000256" key="3">
    <source>
        <dbReference type="ARBA" id="ARBA00009381"/>
    </source>
</evidence>
<evidence type="ECO:0000256" key="5">
    <source>
        <dbReference type="ARBA" id="ARBA00022801"/>
    </source>
</evidence>
<dbReference type="GO" id="GO:0103068">
    <property type="term" value="F:leukotriene C4 gamma-glutamyl transferase activity"/>
    <property type="evidence" value="ECO:0007669"/>
    <property type="project" value="UniProtKB-EC"/>
</dbReference>
<sequence length="563" mass="59043">MRRVAELRALLVALLALFTLTAQAWAAGTVSSADPRASEAGMEMLRKGGSATDAALAMMLALTVVEPQSSGIGGGGFLVHHDEKSGALATIDGRETAPKSATPALFLGPNGKPLPFVQAVPGGKSVGVPGNIALMKKAHEKWGRLKWADLFAPAIKLAREGFVVTKPLADGLERAAPLWSESFPDARAIYWIDGRPAREGETLRNPALADFLEKIAAKGPRALYKGGGAAGISAAVANAPRNPAHLTKADLASYRAKFRPPVCGQYRVYKICGMGPPSSGAVAVVQILGMLERFDMKALGPDNPQSWHLIGEAMRLAFADRNAYLGDSDFVSVPVSGLIDRSYVQARSALIAPDTPRASYEAGIPAGAPPRIPAMGSDTPGTTHFVAVDDAGNIAAITSTVEGPFGSQLIAHGFFLNNELTDFDFAPEKDGTLVANRVQPGKRPRSSMAPTIVYDADGKPVFVVGAAGGATIIMQVAKALIAHLDWGMSARDSIGLGLIFFDRNGLTLESGTRLDAMKPALEAMGHHVGTLNARLKANAAERLPDGRWQGAADPRSVGVALTE</sequence>
<reference evidence="14" key="1">
    <citation type="submission" date="2019-01" db="EMBL/GenBank/DDBJ databases">
        <title>Cytophagaceae bacterium strain CAR-16.</title>
        <authorList>
            <person name="Chen W.-M."/>
        </authorList>
    </citation>
    <scope>NUCLEOTIDE SEQUENCE [LARGE SCALE GENOMIC DNA]</scope>
    <source>
        <strain evidence="14">CHR27</strain>
    </source>
</reference>
<dbReference type="Gene3D" id="1.10.246.130">
    <property type="match status" value="1"/>
</dbReference>
<comment type="caution">
    <text evidence="13">The sequence shown here is derived from an EMBL/GenBank/DDBJ whole genome shotgun (WGS) entry which is preliminary data.</text>
</comment>
<feature type="binding site" evidence="10">
    <location>
        <position position="469"/>
    </location>
    <ligand>
        <name>L-glutamate</name>
        <dbReference type="ChEBI" id="CHEBI:29985"/>
    </ligand>
</feature>
<comment type="subunit">
    <text evidence="11">This enzyme consists of two polypeptide chains, which are synthesized in precursor form from a single polypeptide.</text>
</comment>
<accession>A0A4Q1KHF8</accession>
<keyword evidence="4 11" id="KW-0808">Transferase</keyword>
<comment type="catalytic activity">
    <reaction evidence="8 11">
        <text>an N-terminal (5-L-glutamyl)-[peptide] + an alpha-amino acid = 5-L-glutamyl amino acid + an N-terminal L-alpha-aminoacyl-[peptide]</text>
        <dbReference type="Rhea" id="RHEA:23904"/>
        <dbReference type="Rhea" id="RHEA-COMP:9780"/>
        <dbReference type="Rhea" id="RHEA-COMP:9795"/>
        <dbReference type="ChEBI" id="CHEBI:77644"/>
        <dbReference type="ChEBI" id="CHEBI:78597"/>
        <dbReference type="ChEBI" id="CHEBI:78599"/>
        <dbReference type="ChEBI" id="CHEBI:78608"/>
        <dbReference type="EC" id="2.3.2.2"/>
    </reaction>
</comment>
<dbReference type="Gene3D" id="3.60.20.40">
    <property type="match status" value="1"/>
</dbReference>
<keyword evidence="12" id="KW-0732">Signal</keyword>
<comment type="PTM">
    <text evidence="11">Cleaved by autocatalysis into a large and a small subunit.</text>
</comment>
<keyword evidence="5 11" id="KW-0378">Hydrolase</keyword>
<dbReference type="Pfam" id="PF01019">
    <property type="entry name" value="G_glu_transpept"/>
    <property type="match status" value="1"/>
</dbReference>
<feature type="chain" id="PRO_5020295124" description="Glutathione hydrolase proenzyme" evidence="12">
    <location>
        <begin position="27"/>
        <end position="563"/>
    </location>
</feature>
<keyword evidence="14" id="KW-1185">Reference proteome</keyword>
<dbReference type="PRINTS" id="PR01210">
    <property type="entry name" value="GGTRANSPTASE"/>
</dbReference>
<organism evidence="13 14">
    <name type="scientific">Sphingobium fluviale</name>
    <dbReference type="NCBI Taxonomy" id="2506423"/>
    <lineage>
        <taxon>Bacteria</taxon>
        <taxon>Pseudomonadati</taxon>
        <taxon>Pseudomonadota</taxon>
        <taxon>Alphaproteobacteria</taxon>
        <taxon>Sphingomonadales</taxon>
        <taxon>Sphingomonadaceae</taxon>
        <taxon>Sphingobium</taxon>
    </lineage>
</organism>
<dbReference type="PANTHER" id="PTHR43199:SF1">
    <property type="entry name" value="GLUTATHIONE HYDROLASE PROENZYME"/>
    <property type="match status" value="1"/>
</dbReference>
<feature type="binding site" evidence="10">
    <location>
        <begin position="446"/>
        <end position="447"/>
    </location>
    <ligand>
        <name>L-glutamate</name>
        <dbReference type="ChEBI" id="CHEBI:29985"/>
    </ligand>
</feature>
<dbReference type="GO" id="GO:0036374">
    <property type="term" value="F:glutathione hydrolase activity"/>
    <property type="evidence" value="ECO:0007669"/>
    <property type="project" value="UniProtKB-UniRule"/>
</dbReference>
<dbReference type="UniPathway" id="UPA00204"/>
<evidence type="ECO:0000256" key="8">
    <source>
        <dbReference type="ARBA" id="ARBA00047417"/>
    </source>
</evidence>
<dbReference type="InterPro" id="IPR043137">
    <property type="entry name" value="GGT_ssub_C"/>
</dbReference>
<protein>
    <recommendedName>
        <fullName evidence="11">Glutathione hydrolase proenzyme</fullName>
        <ecNumber evidence="11">2.3.2.2</ecNumber>
        <ecNumber evidence="11">3.4.19.13</ecNumber>
    </recommendedName>
    <component>
        <recommendedName>
            <fullName evidence="11">Glutathione hydrolase large chain</fullName>
        </recommendedName>
    </component>
    <component>
        <recommendedName>
            <fullName evidence="11">Glutathione hydrolase small chain</fullName>
        </recommendedName>
    </component>
</protein>
<dbReference type="OrthoDB" id="9781342at2"/>
<feature type="binding site" evidence="10">
    <location>
        <position position="94"/>
    </location>
    <ligand>
        <name>L-glutamate</name>
        <dbReference type="ChEBI" id="CHEBI:29985"/>
    </ligand>
</feature>
<keyword evidence="11" id="KW-0317">Glutathione biosynthesis</keyword>
<keyword evidence="6 11" id="KW-0865">Zymogen</keyword>
<evidence type="ECO:0000256" key="1">
    <source>
        <dbReference type="ARBA" id="ARBA00001049"/>
    </source>
</evidence>
<evidence type="ECO:0000256" key="4">
    <source>
        <dbReference type="ARBA" id="ARBA00022679"/>
    </source>
</evidence>
<keyword evidence="7 11" id="KW-0012">Acyltransferase</keyword>
<feature type="binding site" evidence="10">
    <location>
        <position position="422"/>
    </location>
    <ligand>
        <name>L-glutamate</name>
        <dbReference type="ChEBI" id="CHEBI:29985"/>
    </ligand>
</feature>
<dbReference type="InterPro" id="IPR000101">
    <property type="entry name" value="GGT_peptidase"/>
</dbReference>
<comment type="catalytic activity">
    <reaction evidence="2 11">
        <text>glutathione + H2O = L-cysteinylglycine + L-glutamate</text>
        <dbReference type="Rhea" id="RHEA:28807"/>
        <dbReference type="ChEBI" id="CHEBI:15377"/>
        <dbReference type="ChEBI" id="CHEBI:29985"/>
        <dbReference type="ChEBI" id="CHEBI:57925"/>
        <dbReference type="ChEBI" id="CHEBI:61694"/>
        <dbReference type="EC" id="3.4.19.13"/>
    </reaction>
</comment>
<dbReference type="InterPro" id="IPR051792">
    <property type="entry name" value="GGT_bact"/>
</dbReference>
<dbReference type="EMBL" id="SBKP01000005">
    <property type="protein sequence ID" value="RXR29171.1"/>
    <property type="molecule type" value="Genomic_DNA"/>
</dbReference>
<name>A0A4Q1KHF8_9SPHN</name>
<dbReference type="InterPro" id="IPR029055">
    <property type="entry name" value="Ntn_hydrolases_N"/>
</dbReference>
<evidence type="ECO:0000256" key="7">
    <source>
        <dbReference type="ARBA" id="ARBA00023315"/>
    </source>
</evidence>
<dbReference type="PANTHER" id="PTHR43199">
    <property type="entry name" value="GLUTATHIONE HYDROLASE"/>
    <property type="match status" value="1"/>
</dbReference>
<evidence type="ECO:0000256" key="2">
    <source>
        <dbReference type="ARBA" id="ARBA00001089"/>
    </source>
</evidence>
<dbReference type="EC" id="2.3.2.2" evidence="11"/>
<evidence type="ECO:0000256" key="6">
    <source>
        <dbReference type="ARBA" id="ARBA00023145"/>
    </source>
</evidence>
<gene>
    <name evidence="13" type="primary">ggt</name>
    <name evidence="13" type="ORF">EQG66_06660</name>
</gene>
<dbReference type="AlphaFoldDB" id="A0A4Q1KHF8"/>
<proteinExistence type="inferred from homology"/>
<comment type="pathway">
    <text evidence="11">Sulfur metabolism; glutathione metabolism.</text>
</comment>
<feature type="active site" description="Nucleophile" evidence="9">
    <location>
        <position position="382"/>
    </location>
</feature>
<feature type="signal peptide" evidence="12">
    <location>
        <begin position="1"/>
        <end position="26"/>
    </location>
</feature>
<evidence type="ECO:0000256" key="9">
    <source>
        <dbReference type="PIRSR" id="PIRSR600101-1"/>
    </source>
</evidence>
<evidence type="ECO:0000313" key="13">
    <source>
        <dbReference type="EMBL" id="RXR29171.1"/>
    </source>
</evidence>
<evidence type="ECO:0000256" key="10">
    <source>
        <dbReference type="PIRSR" id="PIRSR600101-2"/>
    </source>
</evidence>
<comment type="catalytic activity">
    <reaction evidence="1 11">
        <text>an S-substituted glutathione + H2O = an S-substituted L-cysteinylglycine + L-glutamate</text>
        <dbReference type="Rhea" id="RHEA:59468"/>
        <dbReference type="ChEBI" id="CHEBI:15377"/>
        <dbReference type="ChEBI" id="CHEBI:29985"/>
        <dbReference type="ChEBI" id="CHEBI:90779"/>
        <dbReference type="ChEBI" id="CHEBI:143103"/>
        <dbReference type="EC" id="3.4.19.13"/>
    </reaction>
</comment>
<evidence type="ECO:0000313" key="14">
    <source>
        <dbReference type="Proteomes" id="UP000290958"/>
    </source>
</evidence>
<dbReference type="EC" id="3.4.19.13" evidence="11"/>
<dbReference type="GO" id="GO:0006751">
    <property type="term" value="P:glutathione catabolic process"/>
    <property type="evidence" value="ECO:0007669"/>
    <property type="project" value="UniProtKB-UniRule"/>
</dbReference>
<evidence type="ECO:0000256" key="12">
    <source>
        <dbReference type="SAM" id="SignalP"/>
    </source>
</evidence>